<evidence type="ECO:0000256" key="1">
    <source>
        <dbReference type="ARBA" id="ARBA00001946"/>
    </source>
</evidence>
<name>A0A0R2JBR3_9LACO</name>
<dbReference type="PANTHER" id="PTHR43046:SF2">
    <property type="entry name" value="8-OXO-DGTP DIPHOSPHATASE-RELATED"/>
    <property type="match status" value="1"/>
</dbReference>
<accession>A0A0R2JBR3</accession>
<keyword evidence="2" id="KW-0378">Hydrolase</keyword>
<dbReference type="SUPFAM" id="SSF55811">
    <property type="entry name" value="Nudix"/>
    <property type="match status" value="1"/>
</dbReference>
<dbReference type="Proteomes" id="UP000051655">
    <property type="component" value="Unassembled WGS sequence"/>
</dbReference>
<dbReference type="Pfam" id="PF00293">
    <property type="entry name" value="NUDIX"/>
    <property type="match status" value="1"/>
</dbReference>
<sequence length="172" mass="19709">MPYQDSYVAKIREKIGHDFTLVMPTVDMIIENAGKLMLVYNRDFDAWAFPGGYVEPELPWVENATREAFEEAGVVIKPEVVKMIGSVSGPYYRAKYPNGDTTQLFTNVFWSNQLESEQAEIDESEIDDKRWATPAEIMQLQLTDSGAAVFEVYQKYQLTKQPQLLTRANRID</sequence>
<feature type="domain" description="Nudix hydrolase" evidence="3">
    <location>
        <begin position="21"/>
        <end position="156"/>
    </location>
</feature>
<dbReference type="OrthoDB" id="9787476at2"/>
<protein>
    <recommendedName>
        <fullName evidence="3">Nudix hydrolase domain-containing protein</fullName>
    </recommendedName>
</protein>
<proteinExistence type="predicted"/>
<comment type="cofactor">
    <cofactor evidence="1">
        <name>Mg(2+)</name>
        <dbReference type="ChEBI" id="CHEBI:18420"/>
    </cofactor>
</comment>
<evidence type="ECO:0000313" key="4">
    <source>
        <dbReference type="EMBL" id="KRN74736.1"/>
    </source>
</evidence>
<dbReference type="Gene3D" id="3.90.79.10">
    <property type="entry name" value="Nucleoside Triphosphate Pyrophosphohydrolase"/>
    <property type="match status" value="1"/>
</dbReference>
<keyword evidence="5" id="KW-1185">Reference proteome</keyword>
<evidence type="ECO:0000256" key="2">
    <source>
        <dbReference type="ARBA" id="ARBA00022801"/>
    </source>
</evidence>
<organism evidence="4 5">
    <name type="scientific">Weissella kandleri</name>
    <dbReference type="NCBI Taxonomy" id="1616"/>
    <lineage>
        <taxon>Bacteria</taxon>
        <taxon>Bacillati</taxon>
        <taxon>Bacillota</taxon>
        <taxon>Bacilli</taxon>
        <taxon>Lactobacillales</taxon>
        <taxon>Lactobacillaceae</taxon>
        <taxon>Weissella</taxon>
    </lineage>
</organism>
<dbReference type="GO" id="GO:0016787">
    <property type="term" value="F:hydrolase activity"/>
    <property type="evidence" value="ECO:0007669"/>
    <property type="project" value="UniProtKB-KW"/>
</dbReference>
<dbReference type="AlphaFoldDB" id="A0A0R2JBR3"/>
<dbReference type="PATRIC" id="fig|1616.3.peg.1175"/>
<reference evidence="4 5" key="1">
    <citation type="journal article" date="2015" name="Genome Announc.">
        <title>Expanding the biotechnology potential of lactobacilli through comparative genomics of 213 strains and associated genera.</title>
        <authorList>
            <person name="Sun Z."/>
            <person name="Harris H.M."/>
            <person name="McCann A."/>
            <person name="Guo C."/>
            <person name="Argimon S."/>
            <person name="Zhang W."/>
            <person name="Yang X."/>
            <person name="Jeffery I.B."/>
            <person name="Cooney J.C."/>
            <person name="Kagawa T.F."/>
            <person name="Liu W."/>
            <person name="Song Y."/>
            <person name="Salvetti E."/>
            <person name="Wrobel A."/>
            <person name="Rasinkangas P."/>
            <person name="Parkhill J."/>
            <person name="Rea M.C."/>
            <person name="O'Sullivan O."/>
            <person name="Ritari J."/>
            <person name="Douillard F.P."/>
            <person name="Paul Ross R."/>
            <person name="Yang R."/>
            <person name="Briner A.E."/>
            <person name="Felis G.E."/>
            <person name="de Vos W.M."/>
            <person name="Barrangou R."/>
            <person name="Klaenhammer T.R."/>
            <person name="Caufield P.W."/>
            <person name="Cui Y."/>
            <person name="Zhang H."/>
            <person name="O'Toole P.W."/>
        </authorList>
    </citation>
    <scope>NUCLEOTIDE SEQUENCE [LARGE SCALE GENOMIC DNA]</scope>
    <source>
        <strain evidence="4 5">DSM 20593</strain>
    </source>
</reference>
<dbReference type="PROSITE" id="PS51462">
    <property type="entry name" value="NUDIX"/>
    <property type="match status" value="1"/>
</dbReference>
<dbReference type="STRING" id="1616.IV73_GL001144"/>
<dbReference type="EMBL" id="JQBP01000006">
    <property type="protein sequence ID" value="KRN74736.1"/>
    <property type="molecule type" value="Genomic_DNA"/>
</dbReference>
<dbReference type="InterPro" id="IPR015797">
    <property type="entry name" value="NUDIX_hydrolase-like_dom_sf"/>
</dbReference>
<dbReference type="PANTHER" id="PTHR43046">
    <property type="entry name" value="GDP-MANNOSE MANNOSYL HYDROLASE"/>
    <property type="match status" value="1"/>
</dbReference>
<evidence type="ECO:0000259" key="3">
    <source>
        <dbReference type="PROSITE" id="PS51462"/>
    </source>
</evidence>
<dbReference type="InterPro" id="IPR000086">
    <property type="entry name" value="NUDIX_hydrolase_dom"/>
</dbReference>
<comment type="caution">
    <text evidence="4">The sequence shown here is derived from an EMBL/GenBank/DDBJ whole genome shotgun (WGS) entry which is preliminary data.</text>
</comment>
<gene>
    <name evidence="4" type="ORF">IV73_GL001144</name>
</gene>
<evidence type="ECO:0000313" key="5">
    <source>
        <dbReference type="Proteomes" id="UP000051655"/>
    </source>
</evidence>
<dbReference type="RefSeq" id="WP_057756081.1">
    <property type="nucleotide sequence ID" value="NZ_JQBP01000006.1"/>
</dbReference>